<dbReference type="Proteomes" id="UP000634136">
    <property type="component" value="Unassembled WGS sequence"/>
</dbReference>
<dbReference type="AlphaFoldDB" id="A0A834SW98"/>
<name>A0A834SW98_9FABA</name>
<proteinExistence type="predicted"/>
<evidence type="ECO:0000313" key="2">
    <source>
        <dbReference type="Proteomes" id="UP000634136"/>
    </source>
</evidence>
<comment type="caution">
    <text evidence="1">The sequence shown here is derived from an EMBL/GenBank/DDBJ whole genome shotgun (WGS) entry which is preliminary data.</text>
</comment>
<sequence length="259" mass="29665">METMIMNHDAFLKEMQVAKSHSAIDLHDTFRDGIAIANPNPILKRTPPYPCASTIRQTPLHAPKSLFSTLFNSIPRRIYLNEPISKISGSHFLKILSSVLTWHSDEMLTRVKATPCGAKHPASPSRFLSFFLLFFSFFLTLARKIPERVFHFLPLFNFWRDSHSLLLFHMDRNLRRDIHSQLSDPELLELCRTELTRTSSDSSAITVDTSKDISQHCVAPSPTIFIRGYVRTCKGSGGLRNLGEERLREMVYLNAFNWS</sequence>
<protein>
    <submittedName>
        <fullName evidence="1">Uncharacterized protein</fullName>
    </submittedName>
</protein>
<dbReference type="EMBL" id="JAAIUW010000010">
    <property type="protein sequence ID" value="KAF7810971.1"/>
    <property type="molecule type" value="Genomic_DNA"/>
</dbReference>
<gene>
    <name evidence="1" type="ORF">G2W53_031947</name>
</gene>
<organism evidence="1 2">
    <name type="scientific">Senna tora</name>
    <dbReference type="NCBI Taxonomy" id="362788"/>
    <lineage>
        <taxon>Eukaryota</taxon>
        <taxon>Viridiplantae</taxon>
        <taxon>Streptophyta</taxon>
        <taxon>Embryophyta</taxon>
        <taxon>Tracheophyta</taxon>
        <taxon>Spermatophyta</taxon>
        <taxon>Magnoliopsida</taxon>
        <taxon>eudicotyledons</taxon>
        <taxon>Gunneridae</taxon>
        <taxon>Pentapetalae</taxon>
        <taxon>rosids</taxon>
        <taxon>fabids</taxon>
        <taxon>Fabales</taxon>
        <taxon>Fabaceae</taxon>
        <taxon>Caesalpinioideae</taxon>
        <taxon>Cassia clade</taxon>
        <taxon>Senna</taxon>
    </lineage>
</organism>
<evidence type="ECO:0000313" key="1">
    <source>
        <dbReference type="EMBL" id="KAF7810971.1"/>
    </source>
</evidence>
<reference evidence="1" key="1">
    <citation type="submission" date="2020-09" db="EMBL/GenBank/DDBJ databases">
        <title>Genome-Enabled Discovery of Anthraquinone Biosynthesis in Senna tora.</title>
        <authorList>
            <person name="Kang S.-H."/>
            <person name="Pandey R.P."/>
            <person name="Lee C.-M."/>
            <person name="Sim J.-S."/>
            <person name="Jeong J.-T."/>
            <person name="Choi B.-S."/>
            <person name="Jung M."/>
            <person name="Ginzburg D."/>
            <person name="Zhao K."/>
            <person name="Won S.Y."/>
            <person name="Oh T.-J."/>
            <person name="Yu Y."/>
            <person name="Kim N.-H."/>
            <person name="Lee O.R."/>
            <person name="Lee T.-H."/>
            <person name="Bashyal P."/>
            <person name="Kim T.-S."/>
            <person name="Lee W.-H."/>
            <person name="Kawkins C."/>
            <person name="Kim C.-K."/>
            <person name="Kim J.S."/>
            <person name="Ahn B.O."/>
            <person name="Rhee S.Y."/>
            <person name="Sohng J.K."/>
        </authorList>
    </citation>
    <scope>NUCLEOTIDE SEQUENCE</scope>
    <source>
        <tissue evidence="1">Leaf</tissue>
    </source>
</reference>
<accession>A0A834SW98</accession>
<keyword evidence="2" id="KW-1185">Reference proteome</keyword>